<proteinExistence type="inferred from homology"/>
<evidence type="ECO:0000256" key="7">
    <source>
        <dbReference type="ARBA" id="ARBA00022884"/>
    </source>
</evidence>
<dbReference type="GO" id="GO:0034473">
    <property type="term" value="P:U1 snRNA 3'-end processing"/>
    <property type="evidence" value="ECO:0007669"/>
    <property type="project" value="TreeGrafter"/>
</dbReference>
<evidence type="ECO:0000259" key="10">
    <source>
        <dbReference type="Pfam" id="PF01138"/>
    </source>
</evidence>
<comment type="caution">
    <text evidence="12">The sequence shown here is derived from an EMBL/GenBank/DDBJ whole genome shotgun (WGS) entry which is preliminary data.</text>
</comment>
<evidence type="ECO:0000256" key="8">
    <source>
        <dbReference type="ARBA" id="ARBA00023242"/>
    </source>
</evidence>
<evidence type="ECO:0000256" key="3">
    <source>
        <dbReference type="ARBA" id="ARBA00006678"/>
    </source>
</evidence>
<dbReference type="Proteomes" id="UP001165289">
    <property type="component" value="Unassembled WGS sequence"/>
</dbReference>
<evidence type="ECO:0000259" key="11">
    <source>
        <dbReference type="Pfam" id="PF03725"/>
    </source>
</evidence>
<feature type="domain" description="Exoribonuclease phosphorolytic" evidence="11">
    <location>
        <begin position="191"/>
        <end position="253"/>
    </location>
</feature>
<dbReference type="EMBL" id="JAKMXF010000343">
    <property type="protein sequence ID" value="KAI6647307.1"/>
    <property type="molecule type" value="Genomic_DNA"/>
</dbReference>
<evidence type="ECO:0000256" key="5">
    <source>
        <dbReference type="ARBA" id="ARBA00022552"/>
    </source>
</evidence>
<dbReference type="GO" id="GO:0034476">
    <property type="term" value="P:U5 snRNA 3'-end processing"/>
    <property type="evidence" value="ECO:0007669"/>
    <property type="project" value="TreeGrafter"/>
</dbReference>
<keyword evidence="4" id="KW-0963">Cytoplasm</keyword>
<dbReference type="InterPro" id="IPR001247">
    <property type="entry name" value="ExoRNase_PH_dom1"/>
</dbReference>
<keyword evidence="6" id="KW-0271">Exosome</keyword>
<keyword evidence="7" id="KW-0694">RNA-binding</keyword>
<gene>
    <name evidence="12" type="ORF">LOD99_12304</name>
</gene>
<dbReference type="PANTHER" id="PTHR11097">
    <property type="entry name" value="EXOSOME COMPLEX EXONUCLEASE RIBOSOMAL RNA PROCESSING PROTEIN"/>
    <property type="match status" value="1"/>
</dbReference>
<dbReference type="InterPro" id="IPR036345">
    <property type="entry name" value="ExoRNase_PH_dom2_sf"/>
</dbReference>
<evidence type="ECO:0000256" key="1">
    <source>
        <dbReference type="ARBA" id="ARBA00004496"/>
    </source>
</evidence>
<dbReference type="Pfam" id="PF03725">
    <property type="entry name" value="RNase_PH_C"/>
    <property type="match status" value="1"/>
</dbReference>
<comment type="similarity">
    <text evidence="3">Belongs to the RNase PH family.</text>
</comment>
<keyword evidence="13" id="KW-1185">Reference proteome</keyword>
<dbReference type="SUPFAM" id="SSF54211">
    <property type="entry name" value="Ribosomal protein S5 domain 2-like"/>
    <property type="match status" value="1"/>
</dbReference>
<dbReference type="InterPro" id="IPR020568">
    <property type="entry name" value="Ribosomal_Su5_D2-typ_SF"/>
</dbReference>
<dbReference type="GO" id="GO:0071038">
    <property type="term" value="P:TRAMP-dependent tRNA surveillance pathway"/>
    <property type="evidence" value="ECO:0007669"/>
    <property type="project" value="TreeGrafter"/>
</dbReference>
<evidence type="ECO:0000313" key="13">
    <source>
        <dbReference type="Proteomes" id="UP001165289"/>
    </source>
</evidence>
<keyword evidence="5" id="KW-0698">rRNA processing</keyword>
<keyword evidence="8" id="KW-0539">Nucleus</keyword>
<dbReference type="InterPro" id="IPR027408">
    <property type="entry name" value="PNPase/RNase_PH_dom_sf"/>
</dbReference>
<dbReference type="GO" id="GO:0016075">
    <property type="term" value="P:rRNA catabolic process"/>
    <property type="evidence" value="ECO:0007669"/>
    <property type="project" value="TreeGrafter"/>
</dbReference>
<name>A0AAV7JEX7_9METZ</name>
<dbReference type="GO" id="GO:0035925">
    <property type="term" value="F:mRNA 3'-UTR AU-rich region binding"/>
    <property type="evidence" value="ECO:0007669"/>
    <property type="project" value="TreeGrafter"/>
</dbReference>
<dbReference type="PANTHER" id="PTHR11097:SF9">
    <property type="entry name" value="EXOSOME COMPLEX COMPONENT RRP43"/>
    <property type="match status" value="1"/>
</dbReference>
<evidence type="ECO:0000256" key="6">
    <source>
        <dbReference type="ARBA" id="ARBA00022835"/>
    </source>
</evidence>
<feature type="domain" description="Exoribonuclease phosphorolytic" evidence="10">
    <location>
        <begin position="31"/>
        <end position="165"/>
    </location>
</feature>
<dbReference type="SUPFAM" id="SSF55666">
    <property type="entry name" value="Ribonuclease PH domain 2-like"/>
    <property type="match status" value="1"/>
</dbReference>
<evidence type="ECO:0000256" key="4">
    <source>
        <dbReference type="ARBA" id="ARBA00022490"/>
    </source>
</evidence>
<dbReference type="GO" id="GO:0034475">
    <property type="term" value="P:U4 snRNA 3'-end processing"/>
    <property type="evidence" value="ECO:0007669"/>
    <property type="project" value="TreeGrafter"/>
</dbReference>
<sequence>MAENFLSCQPDEYYQRFLDHEIRPDGRKLNEYRYLNIGIGSISTADGSAVLKIGKTTVICGVRAQLTNPPILKPNHGYLVINVDIPGISKGLTKYTNDDEAYTISQIIQEMVSNSKMLDLKSLGIEHKKLSWVLFCDIIICNNDGNALDACLLALVGALKNTRLPHVTVDEDEDIPIVNSVTKHELVLREIPVCVTAAMFRENYVIIDPNTEEEKLSSGSIIVCSLEKGGISYMSSVGAGLEGERKVEMFERAKFHSERIRKELVTACEEQAQSMEY</sequence>
<dbReference type="InterPro" id="IPR015847">
    <property type="entry name" value="ExoRNase_PH_dom2"/>
</dbReference>
<comment type="subcellular location">
    <subcellularLocation>
        <location evidence="1">Cytoplasm</location>
    </subcellularLocation>
    <subcellularLocation>
        <location evidence="2">Nucleus</location>
        <location evidence="2">Nucleolus</location>
    </subcellularLocation>
</comment>
<accession>A0AAV7JEX7</accession>
<evidence type="ECO:0000313" key="12">
    <source>
        <dbReference type="EMBL" id="KAI6647307.1"/>
    </source>
</evidence>
<dbReference type="GO" id="GO:0000176">
    <property type="term" value="C:nuclear exosome (RNase complex)"/>
    <property type="evidence" value="ECO:0007669"/>
    <property type="project" value="TreeGrafter"/>
</dbReference>
<protein>
    <recommendedName>
        <fullName evidence="9">Ribosomal RNA-processing protein 43</fullName>
    </recommendedName>
</protein>
<dbReference type="GO" id="GO:0005730">
    <property type="term" value="C:nucleolus"/>
    <property type="evidence" value="ECO:0007669"/>
    <property type="project" value="UniProtKB-SubCell"/>
</dbReference>
<dbReference type="GO" id="GO:0071035">
    <property type="term" value="P:nuclear polyadenylation-dependent rRNA catabolic process"/>
    <property type="evidence" value="ECO:0007669"/>
    <property type="project" value="TreeGrafter"/>
</dbReference>
<dbReference type="GO" id="GO:0000177">
    <property type="term" value="C:cytoplasmic exosome (RNase complex)"/>
    <property type="evidence" value="ECO:0007669"/>
    <property type="project" value="TreeGrafter"/>
</dbReference>
<organism evidence="12 13">
    <name type="scientific">Oopsacas minuta</name>
    <dbReference type="NCBI Taxonomy" id="111878"/>
    <lineage>
        <taxon>Eukaryota</taxon>
        <taxon>Metazoa</taxon>
        <taxon>Porifera</taxon>
        <taxon>Hexactinellida</taxon>
        <taxon>Hexasterophora</taxon>
        <taxon>Lyssacinosida</taxon>
        <taxon>Leucopsacidae</taxon>
        <taxon>Oopsacas</taxon>
    </lineage>
</organism>
<dbReference type="Pfam" id="PF01138">
    <property type="entry name" value="RNase_PH"/>
    <property type="match status" value="1"/>
</dbReference>
<dbReference type="GO" id="GO:0000467">
    <property type="term" value="P:exonucleolytic trimming to generate mature 3'-end of 5.8S rRNA from tricistronic rRNA transcript (SSU-rRNA, 5.8S rRNA, LSU-rRNA)"/>
    <property type="evidence" value="ECO:0007669"/>
    <property type="project" value="TreeGrafter"/>
</dbReference>
<dbReference type="AlphaFoldDB" id="A0AAV7JEX7"/>
<dbReference type="GO" id="GO:0071028">
    <property type="term" value="P:nuclear mRNA surveillance"/>
    <property type="evidence" value="ECO:0007669"/>
    <property type="project" value="TreeGrafter"/>
</dbReference>
<dbReference type="Gene3D" id="3.30.230.70">
    <property type="entry name" value="GHMP Kinase, N-terminal domain"/>
    <property type="match status" value="1"/>
</dbReference>
<evidence type="ECO:0000256" key="2">
    <source>
        <dbReference type="ARBA" id="ARBA00004604"/>
    </source>
</evidence>
<dbReference type="InterPro" id="IPR050590">
    <property type="entry name" value="Exosome_comp_Rrp42_subfam"/>
</dbReference>
<reference evidence="12 13" key="1">
    <citation type="journal article" date="2023" name="BMC Biol.">
        <title>The compact genome of the sponge Oopsacas minuta (Hexactinellida) is lacking key metazoan core genes.</title>
        <authorList>
            <person name="Santini S."/>
            <person name="Schenkelaars Q."/>
            <person name="Jourda C."/>
            <person name="Duchesne M."/>
            <person name="Belahbib H."/>
            <person name="Rocher C."/>
            <person name="Selva M."/>
            <person name="Riesgo A."/>
            <person name="Vervoort M."/>
            <person name="Leys S.P."/>
            <person name="Kodjabachian L."/>
            <person name="Le Bivic A."/>
            <person name="Borchiellini C."/>
            <person name="Claverie J.M."/>
            <person name="Renard E."/>
        </authorList>
    </citation>
    <scope>NUCLEOTIDE SEQUENCE [LARGE SCALE GENOMIC DNA]</scope>
    <source>
        <strain evidence="12">SPO-2</strain>
    </source>
</reference>
<evidence type="ECO:0000256" key="9">
    <source>
        <dbReference type="ARBA" id="ARBA00030617"/>
    </source>
</evidence>